<evidence type="ECO:0000259" key="2">
    <source>
        <dbReference type="Pfam" id="PF03886"/>
    </source>
</evidence>
<dbReference type="InterPro" id="IPR005586">
    <property type="entry name" value="ABC_trans_aux"/>
</dbReference>
<evidence type="ECO:0000313" key="4">
    <source>
        <dbReference type="Proteomes" id="UP000249046"/>
    </source>
</evidence>
<evidence type="ECO:0000256" key="1">
    <source>
        <dbReference type="SAM" id="SignalP"/>
    </source>
</evidence>
<sequence>MSLPIRIAGLLAACLLTACASLTGKREPFAIYAPQLKSAQAAGPAVDWQLAIDMPLASSAIDSTRIAVMPTPGVLQIYPAARWRDPAPVLLRGLIVEGFERSGRILGVGAAAGLRADFGLTLELRALQAEVGADGPRAVVRLQASLIDYSNNRVVAARTFEAASPAAGSEMTAMFPAFETSLDTIVVQLVDWTLAEGERRRAAATR</sequence>
<dbReference type="AlphaFoldDB" id="A0A2W5MLS8"/>
<dbReference type="Pfam" id="PF03886">
    <property type="entry name" value="ABC_trans_aux"/>
    <property type="match status" value="1"/>
</dbReference>
<dbReference type="Proteomes" id="UP000249046">
    <property type="component" value="Unassembled WGS sequence"/>
</dbReference>
<organism evidence="3 4">
    <name type="scientific">Rhodanobacter denitrificans</name>
    <dbReference type="NCBI Taxonomy" id="666685"/>
    <lineage>
        <taxon>Bacteria</taxon>
        <taxon>Pseudomonadati</taxon>
        <taxon>Pseudomonadota</taxon>
        <taxon>Gammaproteobacteria</taxon>
        <taxon>Lysobacterales</taxon>
        <taxon>Rhodanobacteraceae</taxon>
        <taxon>Rhodanobacter</taxon>
    </lineage>
</organism>
<name>A0A2W5MLS8_9GAMM</name>
<protein>
    <submittedName>
        <fullName evidence="3">ABC transporter</fullName>
    </submittedName>
</protein>
<feature type="signal peptide" evidence="1">
    <location>
        <begin position="1"/>
        <end position="20"/>
    </location>
</feature>
<feature type="chain" id="PRO_5015984145" evidence="1">
    <location>
        <begin position="21"/>
        <end position="206"/>
    </location>
</feature>
<comment type="caution">
    <text evidence="3">The sequence shown here is derived from an EMBL/GenBank/DDBJ whole genome shotgun (WGS) entry which is preliminary data.</text>
</comment>
<evidence type="ECO:0000313" key="3">
    <source>
        <dbReference type="EMBL" id="PZQ18623.1"/>
    </source>
</evidence>
<reference evidence="3 4" key="1">
    <citation type="submission" date="2017-08" db="EMBL/GenBank/DDBJ databases">
        <title>Infants hospitalized years apart are colonized by the same room-sourced microbial strains.</title>
        <authorList>
            <person name="Brooks B."/>
            <person name="Olm M.R."/>
            <person name="Firek B.A."/>
            <person name="Baker R."/>
            <person name="Thomas B.C."/>
            <person name="Morowitz M.J."/>
            <person name="Banfield J.F."/>
        </authorList>
    </citation>
    <scope>NUCLEOTIDE SEQUENCE [LARGE SCALE GENOMIC DNA]</scope>
    <source>
        <strain evidence="3">S2_005_003_R2_42</strain>
    </source>
</reference>
<feature type="domain" description="ABC-type transport auxiliary lipoprotein component" evidence="2">
    <location>
        <begin position="34"/>
        <end position="189"/>
    </location>
</feature>
<dbReference type="SUPFAM" id="SSF159594">
    <property type="entry name" value="XCC0632-like"/>
    <property type="match status" value="1"/>
</dbReference>
<proteinExistence type="predicted"/>
<dbReference type="EMBL" id="QFPO01000003">
    <property type="protein sequence ID" value="PZQ18623.1"/>
    <property type="molecule type" value="Genomic_DNA"/>
</dbReference>
<dbReference type="Gene3D" id="3.40.50.10610">
    <property type="entry name" value="ABC-type transport auxiliary lipoprotein component"/>
    <property type="match status" value="1"/>
</dbReference>
<accession>A0A2W5MLS8</accession>
<gene>
    <name evidence="3" type="ORF">DI564_04840</name>
</gene>
<keyword evidence="1" id="KW-0732">Signal</keyword>
<dbReference type="PROSITE" id="PS51257">
    <property type="entry name" value="PROKAR_LIPOPROTEIN"/>
    <property type="match status" value="1"/>
</dbReference>